<sequence>MSARSPQPSRFAHASARVLTNRQVPWAISQLQLRRRSKFGIRTQLAIRLGIMALLLALIIGFHWIERDSLKDMYDGKISLADIIYFTMISATTTGYGDIVPITERARLFDALVVTPIRIFFLLILAGTAYSFFIKRLWDKYLMRRLQAGLTDHIIVAGFGSSGSEAVAELVARGSEPSSLVVIDCDEEALTHAHDYGCMVLQGDATRDATLQAVHVERARALLVTAGRDDTSILVCLTARHLAPDLRITVSVRASDNELPARAAGATTVINPVSFSGLLMAGSAQGSGVADYLADLASARGRVQLRERMVGAEEVGRQLAEIDTGVGLRIIRDGEAISFEDPGACTLQEGDRIIELFGEGAPGQHARAAKGASRGSALPA</sequence>
<evidence type="ECO:0000256" key="2">
    <source>
        <dbReference type="SAM" id="Phobius"/>
    </source>
</evidence>
<gene>
    <name evidence="4" type="ORF">GGQ97_000042</name>
</gene>
<keyword evidence="2" id="KW-1133">Transmembrane helix</keyword>
<dbReference type="PANTHER" id="PTHR43833">
    <property type="entry name" value="POTASSIUM CHANNEL PROTEIN 2-RELATED-RELATED"/>
    <property type="match status" value="1"/>
</dbReference>
<dbReference type="InterPro" id="IPR003148">
    <property type="entry name" value="RCK_N"/>
</dbReference>
<dbReference type="InterPro" id="IPR013099">
    <property type="entry name" value="K_chnl_dom"/>
</dbReference>
<keyword evidence="4" id="KW-0406">Ion transport</keyword>
<evidence type="ECO:0000259" key="3">
    <source>
        <dbReference type="PROSITE" id="PS51201"/>
    </source>
</evidence>
<dbReference type="Proteomes" id="UP000558192">
    <property type="component" value="Unassembled WGS sequence"/>
</dbReference>
<dbReference type="EMBL" id="JAATJC010000001">
    <property type="protein sequence ID" value="NJC04249.1"/>
    <property type="molecule type" value="Genomic_DNA"/>
</dbReference>
<dbReference type="InterPro" id="IPR036291">
    <property type="entry name" value="NAD(P)-bd_dom_sf"/>
</dbReference>
<dbReference type="AlphaFoldDB" id="A0A7X5Y341"/>
<dbReference type="GO" id="GO:0006813">
    <property type="term" value="P:potassium ion transport"/>
    <property type="evidence" value="ECO:0007669"/>
    <property type="project" value="InterPro"/>
</dbReference>
<keyword evidence="4" id="KW-0813">Transport</keyword>
<dbReference type="Pfam" id="PF02254">
    <property type="entry name" value="TrkA_N"/>
    <property type="match status" value="1"/>
</dbReference>
<dbReference type="SUPFAM" id="SSF81324">
    <property type="entry name" value="Voltage-gated potassium channels"/>
    <property type="match status" value="1"/>
</dbReference>
<reference evidence="4 5" key="1">
    <citation type="submission" date="2020-03" db="EMBL/GenBank/DDBJ databases">
        <title>Genomic Encyclopedia of Type Strains, Phase IV (KMG-IV): sequencing the most valuable type-strain genomes for metagenomic binning, comparative biology and taxonomic classification.</title>
        <authorList>
            <person name="Goeker M."/>
        </authorList>
    </citation>
    <scope>NUCLEOTIDE SEQUENCE [LARGE SCALE GENOMIC DNA]</scope>
    <source>
        <strain evidence="4 5">DSM 16846</strain>
    </source>
</reference>
<keyword evidence="2" id="KW-0472">Membrane</keyword>
<feature type="transmembrane region" description="Helical" evidence="2">
    <location>
        <begin position="45"/>
        <end position="65"/>
    </location>
</feature>
<dbReference type="Gene3D" id="1.10.287.70">
    <property type="match status" value="1"/>
</dbReference>
<dbReference type="InterPro" id="IPR050721">
    <property type="entry name" value="Trk_Ktr_HKT_K-transport"/>
</dbReference>
<keyword evidence="4" id="KW-0407">Ion channel</keyword>
<keyword evidence="5" id="KW-1185">Reference proteome</keyword>
<feature type="domain" description="RCK N-terminal" evidence="3">
    <location>
        <begin position="151"/>
        <end position="271"/>
    </location>
</feature>
<organism evidence="4 5">
    <name type="scientific">Sphingomonas kaistensis</name>
    <dbReference type="NCBI Taxonomy" id="298708"/>
    <lineage>
        <taxon>Bacteria</taxon>
        <taxon>Pseudomonadati</taxon>
        <taxon>Pseudomonadota</taxon>
        <taxon>Alphaproteobacteria</taxon>
        <taxon>Sphingomonadales</taxon>
        <taxon>Sphingomonadaceae</taxon>
        <taxon>Sphingomonas</taxon>
    </lineage>
</organism>
<name>A0A7X5Y341_9SPHN</name>
<evidence type="ECO:0000256" key="1">
    <source>
        <dbReference type="ARBA" id="ARBA00004651"/>
    </source>
</evidence>
<evidence type="ECO:0000313" key="4">
    <source>
        <dbReference type="EMBL" id="NJC04249.1"/>
    </source>
</evidence>
<feature type="transmembrane region" description="Helical" evidence="2">
    <location>
        <begin position="117"/>
        <end position="138"/>
    </location>
</feature>
<comment type="caution">
    <text evidence="4">The sequence shown here is derived from an EMBL/GenBank/DDBJ whole genome shotgun (WGS) entry which is preliminary data.</text>
</comment>
<dbReference type="Gene3D" id="3.40.50.720">
    <property type="entry name" value="NAD(P)-binding Rossmann-like Domain"/>
    <property type="match status" value="1"/>
</dbReference>
<dbReference type="GO" id="GO:0005886">
    <property type="term" value="C:plasma membrane"/>
    <property type="evidence" value="ECO:0007669"/>
    <property type="project" value="UniProtKB-SubCell"/>
</dbReference>
<dbReference type="PANTHER" id="PTHR43833:SF9">
    <property type="entry name" value="POTASSIUM CHANNEL PROTEIN YUGO-RELATED"/>
    <property type="match status" value="1"/>
</dbReference>
<dbReference type="GO" id="GO:0034220">
    <property type="term" value="P:monoatomic ion transmembrane transport"/>
    <property type="evidence" value="ECO:0007669"/>
    <property type="project" value="UniProtKB-KW"/>
</dbReference>
<dbReference type="Pfam" id="PF07885">
    <property type="entry name" value="Ion_trans_2"/>
    <property type="match status" value="1"/>
</dbReference>
<dbReference type="PROSITE" id="PS51201">
    <property type="entry name" value="RCK_N"/>
    <property type="match status" value="1"/>
</dbReference>
<comment type="subcellular location">
    <subcellularLocation>
        <location evidence="1">Cell membrane</location>
        <topology evidence="1">Multi-pass membrane protein</topology>
    </subcellularLocation>
</comment>
<accession>A0A7X5Y341</accession>
<keyword evidence="2" id="KW-0812">Transmembrane</keyword>
<protein>
    <submittedName>
        <fullName evidence="4">Voltage-gated potassium channel</fullName>
    </submittedName>
</protein>
<dbReference type="SUPFAM" id="SSF51735">
    <property type="entry name" value="NAD(P)-binding Rossmann-fold domains"/>
    <property type="match status" value="1"/>
</dbReference>
<proteinExistence type="predicted"/>
<evidence type="ECO:0000313" key="5">
    <source>
        <dbReference type="Proteomes" id="UP000558192"/>
    </source>
</evidence>
<dbReference type="RefSeq" id="WP_342448408.1">
    <property type="nucleotide sequence ID" value="NZ_JAATJC010000001.1"/>
</dbReference>